<organism evidence="5 6">
    <name type="scientific">Listeria monocytogenes</name>
    <dbReference type="NCBI Taxonomy" id="1639"/>
    <lineage>
        <taxon>Bacteria</taxon>
        <taxon>Bacillati</taxon>
        <taxon>Bacillota</taxon>
        <taxon>Bacilli</taxon>
        <taxon>Bacillales</taxon>
        <taxon>Listeriaceae</taxon>
        <taxon>Listeria</taxon>
    </lineage>
</organism>
<dbReference type="InterPro" id="IPR036505">
    <property type="entry name" value="Amidase/PGRP_sf"/>
</dbReference>
<name>A0A7U7P3Z3_LISMN</name>
<dbReference type="SMART" id="SM00644">
    <property type="entry name" value="Ami_2"/>
    <property type="match status" value="1"/>
</dbReference>
<dbReference type="InterPro" id="IPR041341">
    <property type="entry name" value="PSA_CBD"/>
</dbReference>
<dbReference type="InterPro" id="IPR002502">
    <property type="entry name" value="Amidase_domain"/>
</dbReference>
<dbReference type="PANTHER" id="PTHR30417:SF1">
    <property type="entry name" value="N-ACETYLMURAMOYL-L-ALANINE AMIDASE AMID"/>
    <property type="match status" value="1"/>
</dbReference>
<evidence type="ECO:0000256" key="4">
    <source>
        <dbReference type="ARBA" id="ARBA00023316"/>
    </source>
</evidence>
<keyword evidence="3" id="KW-0378">Hydrolase</keyword>
<dbReference type="PANTHER" id="PTHR30417">
    <property type="entry name" value="N-ACETYLMURAMOYL-L-ALANINE AMIDASE AMID"/>
    <property type="match status" value="1"/>
</dbReference>
<dbReference type="GO" id="GO:0071555">
    <property type="term" value="P:cell wall organization"/>
    <property type="evidence" value="ECO:0007669"/>
    <property type="project" value="UniProtKB-KW"/>
</dbReference>
<dbReference type="EC" id="3.5.1.28" evidence="2"/>
<reference evidence="5 6" key="1">
    <citation type="submission" date="2019-08" db="EMBL/GenBank/DDBJ databases">
        <authorList>
            <person name="Ashton P.M."/>
            <person name="Dallman T."/>
            <person name="Nair S."/>
            <person name="De Pinna E."/>
            <person name="Peters T."/>
            <person name="Grant K."/>
        </authorList>
    </citation>
    <scope>NUCLEOTIDE SEQUENCE [LARGE SCALE GENOMIC DNA]</scope>
    <source>
        <strain evidence="5 6">788324</strain>
    </source>
</reference>
<evidence type="ECO:0000313" key="6">
    <source>
        <dbReference type="Proteomes" id="UP000467536"/>
    </source>
</evidence>
<dbReference type="SUPFAM" id="SSF55846">
    <property type="entry name" value="N-acetylmuramoyl-L-alanine amidase-like"/>
    <property type="match status" value="1"/>
</dbReference>
<comment type="caution">
    <text evidence="5">The sequence shown here is derived from an EMBL/GenBank/DDBJ whole genome shotgun (WGS) entry which is preliminary data.</text>
</comment>
<dbReference type="Gene3D" id="3.40.80.10">
    <property type="entry name" value="Peptidoglycan recognition protein-like"/>
    <property type="match status" value="1"/>
</dbReference>
<sequence length="316" mass="36442">MSVLQYNYINKNQFSRPGYKLLRVSKIVMHYTANPGASADNHRRYFRDLKERYASAHIFIDDNEAICIIPLNEVAYHANERSCKLTALQASTSYYRGGNANLTSIGIEMCLDKNGNITAATFNRSVDVAAELCKTYDLTASDIIRHYDVTGKNCPAPWVAKPSELTRFRNAVNAKLKGASQNKNRHDGKVVDSAPLLPKMDFKSSPFRMYKSGTEFLVYEHNQYWYKTYINDKLYYMYKSFCDVVAKKDAKGRIKVRIKSAKDLRIPVWNNTKLSSGKIKWYAPNTKLAWYNNGKGYLELWYPSDGWYYTANYFLK</sequence>
<dbReference type="GO" id="GO:0009253">
    <property type="term" value="P:peptidoglycan catabolic process"/>
    <property type="evidence" value="ECO:0007669"/>
    <property type="project" value="InterPro"/>
</dbReference>
<dbReference type="SUPFAM" id="SSF82057">
    <property type="entry name" value="Prokaryotic SH3-related domain"/>
    <property type="match status" value="1"/>
</dbReference>
<evidence type="ECO:0000256" key="1">
    <source>
        <dbReference type="ARBA" id="ARBA00001561"/>
    </source>
</evidence>
<evidence type="ECO:0000256" key="3">
    <source>
        <dbReference type="ARBA" id="ARBA00022801"/>
    </source>
</evidence>
<evidence type="ECO:0000313" key="5">
    <source>
        <dbReference type="EMBL" id="EDO0985756.1"/>
    </source>
</evidence>
<dbReference type="RefSeq" id="WP_010991149.1">
    <property type="nucleotide sequence ID" value="NZ_CWLL01000001.1"/>
</dbReference>
<dbReference type="EMBL" id="AANEHK010000005">
    <property type="protein sequence ID" value="EDO0985756.1"/>
    <property type="molecule type" value="Genomic_DNA"/>
</dbReference>
<dbReference type="Pfam" id="PF18341">
    <property type="entry name" value="PSA_CBD"/>
    <property type="match status" value="2"/>
</dbReference>
<dbReference type="GO" id="GO:0009254">
    <property type="term" value="P:peptidoglycan turnover"/>
    <property type="evidence" value="ECO:0007669"/>
    <property type="project" value="TreeGrafter"/>
</dbReference>
<keyword evidence="4" id="KW-0961">Cell wall biogenesis/degradation</keyword>
<comment type="catalytic activity">
    <reaction evidence="1">
        <text>Hydrolyzes the link between N-acetylmuramoyl residues and L-amino acid residues in certain cell-wall glycopeptides.</text>
        <dbReference type="EC" id="3.5.1.28"/>
    </reaction>
</comment>
<proteinExistence type="predicted"/>
<dbReference type="Proteomes" id="UP000467536">
    <property type="component" value="Unassembled WGS sequence"/>
</dbReference>
<dbReference type="CDD" id="cd06583">
    <property type="entry name" value="PGRP"/>
    <property type="match status" value="1"/>
</dbReference>
<protein>
    <recommendedName>
        <fullName evidence="2">N-acetylmuramoyl-L-alanine amidase</fullName>
        <ecNumber evidence="2">3.5.1.28</ecNumber>
    </recommendedName>
</protein>
<evidence type="ECO:0000256" key="2">
    <source>
        <dbReference type="ARBA" id="ARBA00011901"/>
    </source>
</evidence>
<dbReference type="InterPro" id="IPR051206">
    <property type="entry name" value="NAMLAA_amidase_2"/>
</dbReference>
<accession>A0A7U7P3Z3</accession>
<dbReference type="Pfam" id="PF01510">
    <property type="entry name" value="Amidase_2"/>
    <property type="match status" value="1"/>
</dbReference>
<dbReference type="AlphaFoldDB" id="A0A7U7P3Z3"/>
<gene>
    <name evidence="5" type="ORF">FV747_07105</name>
</gene>
<dbReference type="Gene3D" id="2.30.30.40">
    <property type="entry name" value="SH3 Domains"/>
    <property type="match status" value="2"/>
</dbReference>
<dbReference type="GO" id="GO:0008745">
    <property type="term" value="F:N-acetylmuramoyl-L-alanine amidase activity"/>
    <property type="evidence" value="ECO:0007669"/>
    <property type="project" value="UniProtKB-EC"/>
</dbReference>